<feature type="signal peptide" evidence="1">
    <location>
        <begin position="1"/>
        <end position="27"/>
    </location>
</feature>
<keyword evidence="1" id="KW-0732">Signal</keyword>
<reference evidence="2 3" key="1">
    <citation type="submission" date="2019-03" db="EMBL/GenBank/DDBJ databases">
        <title>Deep-cultivation of Planctomycetes and their phenomic and genomic characterization uncovers novel biology.</title>
        <authorList>
            <person name="Wiegand S."/>
            <person name="Jogler M."/>
            <person name="Boedeker C."/>
            <person name="Pinto D."/>
            <person name="Vollmers J."/>
            <person name="Rivas-Marin E."/>
            <person name="Kohn T."/>
            <person name="Peeters S.H."/>
            <person name="Heuer A."/>
            <person name="Rast P."/>
            <person name="Oberbeckmann S."/>
            <person name="Bunk B."/>
            <person name="Jeske O."/>
            <person name="Meyerdierks A."/>
            <person name="Storesund J.E."/>
            <person name="Kallscheuer N."/>
            <person name="Luecker S."/>
            <person name="Lage O.M."/>
            <person name="Pohl T."/>
            <person name="Merkel B.J."/>
            <person name="Hornburger P."/>
            <person name="Mueller R.-W."/>
            <person name="Bruemmer F."/>
            <person name="Labrenz M."/>
            <person name="Spormann A.M."/>
            <person name="Op den Camp H."/>
            <person name="Overmann J."/>
            <person name="Amann R."/>
            <person name="Jetten M.S.M."/>
            <person name="Mascher T."/>
            <person name="Medema M.H."/>
            <person name="Devos D.P."/>
            <person name="Kaster A.-K."/>
            <person name="Ovreas L."/>
            <person name="Rohde M."/>
            <person name="Galperin M.Y."/>
            <person name="Jogler C."/>
        </authorList>
    </citation>
    <scope>NUCLEOTIDE SEQUENCE [LARGE SCALE GENOMIC DNA]</scope>
    <source>
        <strain evidence="2 3">Enr17</strain>
    </source>
</reference>
<accession>A0A518IIK3</accession>
<dbReference type="Proteomes" id="UP000318313">
    <property type="component" value="Chromosome"/>
</dbReference>
<dbReference type="OrthoDB" id="839202at2"/>
<feature type="chain" id="PRO_5021838207" description="SMP-30/Gluconolaconase/LRE-like region" evidence="1">
    <location>
        <begin position="28"/>
        <end position="274"/>
    </location>
</feature>
<name>A0A518IIK3_9PLAN</name>
<dbReference type="InterPro" id="IPR015943">
    <property type="entry name" value="WD40/YVTN_repeat-like_dom_sf"/>
</dbReference>
<gene>
    <name evidence="2" type="ORF">Enr17x_49870</name>
</gene>
<evidence type="ECO:0008006" key="4">
    <source>
        <dbReference type="Google" id="ProtNLM"/>
    </source>
</evidence>
<evidence type="ECO:0000313" key="3">
    <source>
        <dbReference type="Proteomes" id="UP000318313"/>
    </source>
</evidence>
<sequence precursor="true">MPSNPNHFKTLWFLCLVLFCSVLPAQAADKQPDFRELKRFPAKEAHQAVAVDESSFYAISSRGIARYQKLDGTQLKTWTGPKDSHIRHLNSGVVIDGKLYCAHSNWPASPLKNTVEIFDAKTLKHLETLKFPDTEGAINWIDRWQDKWWIAFAFYGKLDNVRKTRVVRYNDHWQSEATYTFPDSVLKRFLPNSNSGGAWSSDGKLYTTGHDHGELYVLELPKSGTTLKHITTLPAPITGQGIAWDQSNSGTLYGISRRQKQVIKMQCPTGPKPE</sequence>
<dbReference type="KEGG" id="gfm:Enr17x_49870"/>
<proteinExistence type="predicted"/>
<dbReference type="Gene3D" id="2.130.10.10">
    <property type="entry name" value="YVTN repeat-like/Quinoprotein amine dehydrogenase"/>
    <property type="match status" value="1"/>
</dbReference>
<dbReference type="SUPFAM" id="SSF75011">
    <property type="entry name" value="3-carboxy-cis,cis-mucoante lactonizing enzyme"/>
    <property type="match status" value="1"/>
</dbReference>
<evidence type="ECO:0000256" key="1">
    <source>
        <dbReference type="SAM" id="SignalP"/>
    </source>
</evidence>
<dbReference type="AlphaFoldDB" id="A0A518IIK3"/>
<dbReference type="EMBL" id="CP037452">
    <property type="protein sequence ID" value="QDV52917.1"/>
    <property type="molecule type" value="Genomic_DNA"/>
</dbReference>
<dbReference type="RefSeq" id="WP_145312182.1">
    <property type="nucleotide sequence ID" value="NZ_CP037452.1"/>
</dbReference>
<organism evidence="2 3">
    <name type="scientific">Gimesia fumaroli</name>
    <dbReference type="NCBI Taxonomy" id="2527976"/>
    <lineage>
        <taxon>Bacteria</taxon>
        <taxon>Pseudomonadati</taxon>
        <taxon>Planctomycetota</taxon>
        <taxon>Planctomycetia</taxon>
        <taxon>Planctomycetales</taxon>
        <taxon>Planctomycetaceae</taxon>
        <taxon>Gimesia</taxon>
    </lineage>
</organism>
<evidence type="ECO:0000313" key="2">
    <source>
        <dbReference type="EMBL" id="QDV52917.1"/>
    </source>
</evidence>
<protein>
    <recommendedName>
        <fullName evidence="4">SMP-30/Gluconolaconase/LRE-like region</fullName>
    </recommendedName>
</protein>
<keyword evidence="3" id="KW-1185">Reference proteome</keyword>